<gene>
    <name evidence="10" type="ORF">C1SCF055_LOCUS11238</name>
</gene>
<feature type="chain" id="PRO_5043270022" evidence="8">
    <location>
        <begin position="18"/>
        <end position="1143"/>
    </location>
</feature>
<feature type="region of interest" description="Disordered" evidence="7">
    <location>
        <begin position="954"/>
        <end position="1032"/>
    </location>
</feature>
<organism evidence="10">
    <name type="scientific">Cladocopium goreaui</name>
    <dbReference type="NCBI Taxonomy" id="2562237"/>
    <lineage>
        <taxon>Eukaryota</taxon>
        <taxon>Sar</taxon>
        <taxon>Alveolata</taxon>
        <taxon>Dinophyceae</taxon>
        <taxon>Suessiales</taxon>
        <taxon>Symbiodiniaceae</taxon>
        <taxon>Cladocopium</taxon>
    </lineage>
</organism>
<dbReference type="InterPro" id="IPR000917">
    <property type="entry name" value="Sulfatase_N"/>
</dbReference>
<keyword evidence="3 6" id="KW-0862">Zinc</keyword>
<evidence type="ECO:0000256" key="6">
    <source>
        <dbReference type="PROSITE-ProRule" id="PRU00723"/>
    </source>
</evidence>
<dbReference type="SUPFAM" id="SSF53649">
    <property type="entry name" value="Alkaline phosphatase-like"/>
    <property type="match status" value="1"/>
</dbReference>
<dbReference type="Gene3D" id="4.10.1000.10">
    <property type="entry name" value="Zinc finger, CCCH-type"/>
    <property type="match status" value="1"/>
</dbReference>
<feature type="domain" description="C3H1-type" evidence="9">
    <location>
        <begin position="1034"/>
        <end position="1062"/>
    </location>
</feature>
<dbReference type="Proteomes" id="UP001152797">
    <property type="component" value="Unassembled WGS sequence"/>
</dbReference>
<dbReference type="InterPro" id="IPR047115">
    <property type="entry name" value="ARSB"/>
</dbReference>
<feature type="region of interest" description="Disordered" evidence="7">
    <location>
        <begin position="1067"/>
        <end position="1130"/>
    </location>
</feature>
<comment type="caution">
    <text evidence="10">The sequence shown here is derived from an EMBL/GenBank/DDBJ whole genome shotgun (WGS) entry which is preliminary data.</text>
</comment>
<evidence type="ECO:0000256" key="2">
    <source>
        <dbReference type="ARBA" id="ARBA00022771"/>
    </source>
</evidence>
<evidence type="ECO:0000313" key="10">
    <source>
        <dbReference type="EMBL" id="CAI3983641.1"/>
    </source>
</evidence>
<dbReference type="EMBL" id="CAMXCT010000824">
    <property type="protein sequence ID" value="CAI3983641.1"/>
    <property type="molecule type" value="Genomic_DNA"/>
</dbReference>
<dbReference type="AlphaFoldDB" id="A0A9P1C256"/>
<keyword evidence="12" id="KW-1185">Reference proteome</keyword>
<dbReference type="InterPro" id="IPR000571">
    <property type="entry name" value="Znf_CCCH"/>
</dbReference>
<keyword evidence="1 6" id="KW-0479">Metal-binding</keyword>
<feature type="signal peptide" evidence="8">
    <location>
        <begin position="1"/>
        <end position="17"/>
    </location>
</feature>
<evidence type="ECO:0000313" key="11">
    <source>
        <dbReference type="EMBL" id="CAL4770953.1"/>
    </source>
</evidence>
<dbReference type="PANTHER" id="PTHR10342">
    <property type="entry name" value="ARYLSULFATASE"/>
    <property type="match status" value="1"/>
</dbReference>
<dbReference type="GO" id="GO:0008484">
    <property type="term" value="F:sulfuric ester hydrolase activity"/>
    <property type="evidence" value="ECO:0007669"/>
    <property type="project" value="InterPro"/>
</dbReference>
<feature type="compositionally biased region" description="Acidic residues" evidence="7">
    <location>
        <begin position="1071"/>
        <end position="1081"/>
    </location>
</feature>
<reference evidence="10" key="1">
    <citation type="submission" date="2022-10" db="EMBL/GenBank/DDBJ databases">
        <authorList>
            <person name="Chen Y."/>
            <person name="Dougan E. K."/>
            <person name="Chan C."/>
            <person name="Rhodes N."/>
            <person name="Thang M."/>
        </authorList>
    </citation>
    <scope>NUCLEOTIDE SEQUENCE</scope>
</reference>
<dbReference type="Gene3D" id="3.30.1120.10">
    <property type="match status" value="1"/>
</dbReference>
<sequence>MVSMRNFAIVFLPLAFGKPHVLFVLVDDLGWANVGFNRDPPIPKSVVTPNLDRLAGQGIRLKRHYVHKMCTPTRTSVQSGRLPVHVNTGLGDVCDDATGIPYNMTGLAEKMKSAGYKTHFAGKWDAGMATPRHTPHGRGYDTSLNYFSHKNDFYSQSNMQTCCEGDRSIIDFWRTNKGASDVNGSDYSEFLYQTELLNIIESHNPADPLFLFYAPHVAHCPLQVPKEYYDKFDFMTDDEGLCSIQTVQDEHPIDPNHLDLKYRCRRQHAAMIMIMDEVVGNLTNALQKKGMWNNTLMIFSSDNGGPVRLAENAANNWPLRGGKYSNFEGGVRVAAFVSGGFIPGKLRGSCNEGLLHIADWYATLCRLVGLDPRDLRAASAALPPIDSLDVWPMLTEGEKSPREVIPLGPDALIWGTWKLLTEAQRPSFWQGPSFPNRSSTASESTWAACAEGCLFELEQDPTEQRNLYRERPDIVSRMIKRLVVPPAEVDCWDREEWSVFREAARRHSQRGWPASDVQLEAMSRSLVDKWRWVVCKEDCQTTNHLSWFFVEDWGARCNSSANFDRYLVTHYFRNRGLEYVQRPPSDYCHFGFITALVLTAHFEYPNSVAQAGRLLFLAYVLLGDFLTFDWLYSSSWPVDSLMIMLNVHMVSQRLVVGQQLDLLRRAARRPGEEGPHFLRSQSRWFGTSEALKTPRPSDASRGRGLRVWQVDAHTALAGEAKTMLTRFGETIGVRVDFLGNSLAGNVCQNYDLCLSPEDKELIQQLLDQYYQDKQALAKAPDVRFQSIDAKLSNALRKVIDNAGDKSMQVKYDMSMKNQLYGRSGDFIKGRELFAMILISFKSPDHTEVLYNAHHLYMFNYYGDDQLEAFYNKWLDIVYNMKHDDLPSNNSLRDTLFRKIEHSKLMAFDINRYKTFDEGHHEKTYAYLTGMIKGYIARGKQERLLKDRERAVKLSLSSNKTTPALEDADKPAAPVKTKKENEAAASSTGDPPKRPKAKAKSEAASVLPTPSPKSHADKNNKKGKGGKGRSSSPVDKKKIFCNYFFNKGGCNKGDKCLYSHSQKVYDAKMKGEEEEEPPEGGEYEPGTPIDDIFDKDKDPEEMSMYRRFTMEPNQTMGERSNNTTHRSKEADLLGDVGSVCISAK</sequence>
<dbReference type="PANTHER" id="PTHR10342:SF274">
    <property type="entry name" value="ARYLSULFATASE B"/>
    <property type="match status" value="1"/>
</dbReference>
<name>A0A9P1C256_9DINO</name>
<feature type="compositionally biased region" description="Polar residues" evidence="7">
    <location>
        <begin position="1110"/>
        <end position="1123"/>
    </location>
</feature>
<dbReference type="SUPFAM" id="SSF90229">
    <property type="entry name" value="CCCH zinc finger"/>
    <property type="match status" value="1"/>
</dbReference>
<keyword evidence="8" id="KW-0732">Signal</keyword>
<accession>A0A9P1C256</accession>
<keyword evidence="4" id="KW-0106">Calcium</keyword>
<dbReference type="OrthoDB" id="432755at2759"/>
<evidence type="ECO:0000256" key="7">
    <source>
        <dbReference type="SAM" id="MobiDB-lite"/>
    </source>
</evidence>
<reference evidence="11 12" key="2">
    <citation type="submission" date="2024-05" db="EMBL/GenBank/DDBJ databases">
        <authorList>
            <person name="Chen Y."/>
            <person name="Shah S."/>
            <person name="Dougan E. K."/>
            <person name="Thang M."/>
            <person name="Chan C."/>
        </authorList>
    </citation>
    <scope>NUCLEOTIDE SEQUENCE [LARGE SCALE GENOMIC DNA]</scope>
</reference>
<dbReference type="PROSITE" id="PS50103">
    <property type="entry name" value="ZF_C3H1"/>
    <property type="match status" value="1"/>
</dbReference>
<dbReference type="Pfam" id="PF00884">
    <property type="entry name" value="Sulfatase"/>
    <property type="match status" value="1"/>
</dbReference>
<protein>
    <submittedName>
        <fullName evidence="11">Arylsulfatase B (ASB) (N-acetylgalactosamine-4-sulfatase) (G4S)</fullName>
    </submittedName>
</protein>
<evidence type="ECO:0000256" key="4">
    <source>
        <dbReference type="ARBA" id="ARBA00022837"/>
    </source>
</evidence>
<dbReference type="EMBL" id="CAMXCT030000824">
    <property type="protein sequence ID" value="CAL4770953.1"/>
    <property type="molecule type" value="Genomic_DNA"/>
</dbReference>
<keyword evidence="5" id="KW-0325">Glycoprotein</keyword>
<feature type="compositionally biased region" description="Basic and acidic residues" evidence="7">
    <location>
        <begin position="1091"/>
        <end position="1103"/>
    </location>
</feature>
<evidence type="ECO:0000256" key="3">
    <source>
        <dbReference type="ARBA" id="ARBA00022833"/>
    </source>
</evidence>
<dbReference type="InterPro" id="IPR017850">
    <property type="entry name" value="Alkaline_phosphatase_core_sf"/>
</dbReference>
<evidence type="ECO:0000256" key="1">
    <source>
        <dbReference type="ARBA" id="ARBA00022723"/>
    </source>
</evidence>
<dbReference type="GO" id="GO:0008270">
    <property type="term" value="F:zinc ion binding"/>
    <property type="evidence" value="ECO:0007669"/>
    <property type="project" value="UniProtKB-KW"/>
</dbReference>
<dbReference type="InterPro" id="IPR036855">
    <property type="entry name" value="Znf_CCCH_sf"/>
</dbReference>
<evidence type="ECO:0000259" key="9">
    <source>
        <dbReference type="PROSITE" id="PS50103"/>
    </source>
</evidence>
<dbReference type="Gene3D" id="3.40.720.10">
    <property type="entry name" value="Alkaline Phosphatase, subunit A"/>
    <property type="match status" value="1"/>
</dbReference>
<evidence type="ECO:0000256" key="5">
    <source>
        <dbReference type="ARBA" id="ARBA00023180"/>
    </source>
</evidence>
<keyword evidence="2 6" id="KW-0863">Zinc-finger</keyword>
<evidence type="ECO:0000256" key="8">
    <source>
        <dbReference type="SAM" id="SignalP"/>
    </source>
</evidence>
<dbReference type="CDD" id="cd16029">
    <property type="entry name" value="4-S"/>
    <property type="match status" value="1"/>
</dbReference>
<proteinExistence type="predicted"/>
<feature type="zinc finger region" description="C3H1-type" evidence="6">
    <location>
        <begin position="1034"/>
        <end position="1062"/>
    </location>
</feature>
<evidence type="ECO:0000313" key="12">
    <source>
        <dbReference type="Proteomes" id="UP001152797"/>
    </source>
</evidence>
<dbReference type="EMBL" id="CAMXCT020000824">
    <property type="protein sequence ID" value="CAL1137016.1"/>
    <property type="molecule type" value="Genomic_DNA"/>
</dbReference>